<gene>
    <name evidence="8" type="ORF">SaccyDRAFT_2032</name>
</gene>
<dbReference type="STRING" id="882082.SaccyDRAFT_2032"/>
<dbReference type="Pfam" id="PF00294">
    <property type="entry name" value="PfkB"/>
    <property type="match status" value="1"/>
</dbReference>
<evidence type="ECO:0000313" key="9">
    <source>
        <dbReference type="Proteomes" id="UP000002791"/>
    </source>
</evidence>
<dbReference type="Proteomes" id="UP000002791">
    <property type="component" value="Chromosome"/>
</dbReference>
<dbReference type="InterPro" id="IPR011611">
    <property type="entry name" value="PfkB_dom"/>
</dbReference>
<evidence type="ECO:0000256" key="2">
    <source>
        <dbReference type="ARBA" id="ARBA00022679"/>
    </source>
</evidence>
<dbReference type="PIRSF" id="PIRSF000535">
    <property type="entry name" value="1PFK/6PFK/LacC"/>
    <property type="match status" value="1"/>
</dbReference>
<dbReference type="Gene3D" id="3.40.1190.20">
    <property type="match status" value="1"/>
</dbReference>
<keyword evidence="5" id="KW-0067">ATP-binding</keyword>
<dbReference type="eggNOG" id="COG1105">
    <property type="taxonomic scope" value="Bacteria"/>
</dbReference>
<dbReference type="PANTHER" id="PTHR46566">
    <property type="entry name" value="1-PHOSPHOFRUCTOKINASE-RELATED"/>
    <property type="match status" value="1"/>
</dbReference>
<dbReference type="AlphaFoldDB" id="H5XLM8"/>
<dbReference type="HOGENOM" id="CLU_050013_0_2_11"/>
<evidence type="ECO:0000256" key="6">
    <source>
        <dbReference type="PIRNR" id="PIRNR000535"/>
    </source>
</evidence>
<dbReference type="InterPro" id="IPR002173">
    <property type="entry name" value="Carboh/pur_kinase_PfkB_CS"/>
</dbReference>
<evidence type="ECO:0000313" key="8">
    <source>
        <dbReference type="EMBL" id="EHR60926.1"/>
    </source>
</evidence>
<evidence type="ECO:0000256" key="3">
    <source>
        <dbReference type="ARBA" id="ARBA00022741"/>
    </source>
</evidence>
<dbReference type="OrthoDB" id="9801219at2"/>
<keyword evidence="2 6" id="KW-0808">Transferase</keyword>
<dbReference type="GO" id="GO:0008443">
    <property type="term" value="F:phosphofructokinase activity"/>
    <property type="evidence" value="ECO:0007669"/>
    <property type="project" value="TreeGrafter"/>
</dbReference>
<evidence type="ECO:0000256" key="5">
    <source>
        <dbReference type="ARBA" id="ARBA00022840"/>
    </source>
</evidence>
<reference evidence="8 9" key="1">
    <citation type="submission" date="2011-11" db="EMBL/GenBank/DDBJ databases">
        <title>The Noncontiguous Finished sequence of Saccharomonospora cyanea NA-134.</title>
        <authorList>
            <consortium name="US DOE Joint Genome Institute"/>
            <person name="Lucas S."/>
            <person name="Han J."/>
            <person name="Lapidus A."/>
            <person name="Cheng J.-F."/>
            <person name="Goodwin L."/>
            <person name="Pitluck S."/>
            <person name="Peters L."/>
            <person name="Ovchinnikova G."/>
            <person name="Lu M."/>
            <person name="Detter J.C."/>
            <person name="Han C."/>
            <person name="Tapia R."/>
            <person name="Land M."/>
            <person name="Hauser L."/>
            <person name="Kyrpides N."/>
            <person name="Ivanova N."/>
            <person name="Pagani I."/>
            <person name="Brambilla E.-M."/>
            <person name="Klenk H.-P."/>
            <person name="Woyke T."/>
        </authorList>
    </citation>
    <scope>NUCLEOTIDE SEQUENCE [LARGE SCALE GENOMIC DNA]</scope>
    <source>
        <strain evidence="8 9">NA-134</strain>
    </source>
</reference>
<dbReference type="EMBL" id="CM001440">
    <property type="protein sequence ID" value="EHR60926.1"/>
    <property type="molecule type" value="Genomic_DNA"/>
</dbReference>
<name>H5XLM8_9PSEU</name>
<proteinExistence type="inferred from homology"/>
<keyword evidence="3" id="KW-0547">Nucleotide-binding</keyword>
<evidence type="ECO:0000256" key="1">
    <source>
        <dbReference type="ARBA" id="ARBA00010688"/>
    </source>
</evidence>
<dbReference type="GO" id="GO:0005524">
    <property type="term" value="F:ATP binding"/>
    <property type="evidence" value="ECO:0007669"/>
    <property type="project" value="UniProtKB-KW"/>
</dbReference>
<dbReference type="CDD" id="cd01164">
    <property type="entry name" value="FruK_PfkB_like"/>
    <property type="match status" value="1"/>
</dbReference>
<organism evidence="8 9">
    <name type="scientific">Saccharomonospora cyanea NA-134</name>
    <dbReference type="NCBI Taxonomy" id="882082"/>
    <lineage>
        <taxon>Bacteria</taxon>
        <taxon>Bacillati</taxon>
        <taxon>Actinomycetota</taxon>
        <taxon>Actinomycetes</taxon>
        <taxon>Pseudonocardiales</taxon>
        <taxon>Pseudonocardiaceae</taxon>
        <taxon>Saccharomonospora</taxon>
    </lineage>
</organism>
<dbReference type="GO" id="GO:0005829">
    <property type="term" value="C:cytosol"/>
    <property type="evidence" value="ECO:0007669"/>
    <property type="project" value="TreeGrafter"/>
</dbReference>
<dbReference type="InterPro" id="IPR017583">
    <property type="entry name" value="Tagatose/fructose_Pkinase"/>
</dbReference>
<dbReference type="RefSeq" id="WP_005455843.1">
    <property type="nucleotide sequence ID" value="NZ_CM001440.1"/>
</dbReference>
<sequence>MILTITPNPALDVTYHLQRVHWGDVNRVEAVSETAGGKGVNVARVLHQLGEPVTCTGFLGGETGERLRGLLTGVEQRWVAVSAPTRRTTAVVDSTGTTLFNEPGAPVPDEAWTRLRTLATDLVGDGDVVVASGSMPPGTSEAAVTSLVTTVVKRGAHVVVDTSGPLLRAAARAGATLVKPNHHELRAATGRDDVLAGARVLLGDGAGCVVVSRAEAGLLAVVRQDTDADDPLRTWHARPGSVVRGNPTGAGDAAVAALARALHRSDRPLPDIVAAQLADAVALSAAAVAKPVAGEVDLAFYRRARSAVVMSGPDDR</sequence>
<dbReference type="SUPFAM" id="SSF53613">
    <property type="entry name" value="Ribokinase-like"/>
    <property type="match status" value="1"/>
</dbReference>
<accession>H5XLM8</accession>
<keyword evidence="9" id="KW-1185">Reference proteome</keyword>
<keyword evidence="4 8" id="KW-0418">Kinase</keyword>
<dbReference type="PROSITE" id="PS00584">
    <property type="entry name" value="PFKB_KINASES_2"/>
    <property type="match status" value="1"/>
</dbReference>
<dbReference type="PANTHER" id="PTHR46566:SF5">
    <property type="entry name" value="1-PHOSPHOFRUCTOKINASE"/>
    <property type="match status" value="1"/>
</dbReference>
<feature type="domain" description="Carbohydrate kinase PfkB" evidence="7">
    <location>
        <begin position="18"/>
        <end position="288"/>
    </location>
</feature>
<dbReference type="PROSITE" id="PS00583">
    <property type="entry name" value="PFKB_KINASES_1"/>
    <property type="match status" value="1"/>
</dbReference>
<protein>
    <submittedName>
        <fullName evidence="8">Hexose kinase, 1-phosphofructokinase family</fullName>
    </submittedName>
</protein>
<dbReference type="InterPro" id="IPR029056">
    <property type="entry name" value="Ribokinase-like"/>
</dbReference>
<evidence type="ECO:0000259" key="7">
    <source>
        <dbReference type="Pfam" id="PF00294"/>
    </source>
</evidence>
<evidence type="ECO:0000256" key="4">
    <source>
        <dbReference type="ARBA" id="ARBA00022777"/>
    </source>
</evidence>
<dbReference type="NCBIfam" id="TIGR03168">
    <property type="entry name" value="1-PFK"/>
    <property type="match status" value="1"/>
</dbReference>
<comment type="similarity">
    <text evidence="1">Belongs to the carbohydrate kinase PfkB family.</text>
</comment>